<dbReference type="Gene3D" id="1.10.10.10">
    <property type="entry name" value="Winged helix-like DNA-binding domain superfamily/Winged helix DNA-binding domain"/>
    <property type="match status" value="1"/>
</dbReference>
<dbReference type="eggNOG" id="COG1414">
    <property type="taxonomic scope" value="Bacteria"/>
</dbReference>
<evidence type="ECO:0000313" key="5">
    <source>
        <dbReference type="EMBL" id="EGD53888.1"/>
    </source>
</evidence>
<keyword evidence="3" id="KW-0804">Transcription</keyword>
<evidence type="ECO:0000256" key="1">
    <source>
        <dbReference type="ARBA" id="ARBA00023015"/>
    </source>
</evidence>
<dbReference type="SUPFAM" id="SSF55781">
    <property type="entry name" value="GAF domain-like"/>
    <property type="match status" value="1"/>
</dbReference>
<dbReference type="InterPro" id="IPR005471">
    <property type="entry name" value="Tscrpt_reg_IclR_N"/>
</dbReference>
<evidence type="ECO:0000256" key="3">
    <source>
        <dbReference type="ARBA" id="ARBA00023163"/>
    </source>
</evidence>
<sequence length="273" mass="29712">MVEMMSILVDRADETLTLAEIVRITGIPRGTAHAVATQLCALGWLTRHRDNSFALGPEFLTVSRRAARLDLVAAAAIPAMRELVRTTGVPAFLARRAADVVTVAEQVTPDSSPDSWVPPLRRMNLRPPLCREFVAWADAEERERWLEQAPHDQRPRLEAVLDAVRERGYSIERTTGHHRAIIDTLGSLDEMPAQLRSRMSELVSELSAIDYLPDELTGEVGAVSIGAPIFGPDRSVIASIVACPDSTMSSDELTELGTAARAAAGTVSTAIQR</sequence>
<dbReference type="AlphaFoldDB" id="F1YN01"/>
<dbReference type="InterPro" id="IPR036388">
    <property type="entry name" value="WH-like_DNA-bd_sf"/>
</dbReference>
<dbReference type="PANTHER" id="PTHR30136">
    <property type="entry name" value="HELIX-TURN-HELIX TRANSCRIPTIONAL REGULATOR, ICLR FAMILY"/>
    <property type="match status" value="1"/>
</dbReference>
<protein>
    <submittedName>
        <fullName evidence="5">Regulatory protein IclR</fullName>
    </submittedName>
</protein>
<dbReference type="GO" id="GO:0045892">
    <property type="term" value="P:negative regulation of DNA-templated transcription"/>
    <property type="evidence" value="ECO:0007669"/>
    <property type="project" value="TreeGrafter"/>
</dbReference>
<dbReference type="STRING" id="644548.SCNU_16543"/>
<keyword evidence="2" id="KW-0238">DNA-binding</keyword>
<dbReference type="Gene3D" id="3.30.450.40">
    <property type="match status" value="1"/>
</dbReference>
<feature type="domain" description="IclR-ED" evidence="4">
    <location>
        <begin position="58"/>
        <end position="273"/>
    </location>
</feature>
<dbReference type="SMART" id="SM00346">
    <property type="entry name" value="HTH_ICLR"/>
    <property type="match status" value="1"/>
</dbReference>
<dbReference type="InterPro" id="IPR036390">
    <property type="entry name" value="WH_DNA-bd_sf"/>
</dbReference>
<gene>
    <name evidence="5" type="ORF">SCNU_16543</name>
</gene>
<dbReference type="InterPro" id="IPR014757">
    <property type="entry name" value="Tscrpt_reg_IclR_C"/>
</dbReference>
<dbReference type="Proteomes" id="UP000035065">
    <property type="component" value="Unassembled WGS sequence"/>
</dbReference>
<reference evidence="5 6" key="1">
    <citation type="journal article" date="2011" name="J. Bacteriol.">
        <title>Draft Genome Sequence of Gordonia neofelifaecis NRRL B-59395, a Cholesterol-Degrading Actinomycete.</title>
        <authorList>
            <person name="Ge F."/>
            <person name="Li W."/>
            <person name="Chen G."/>
            <person name="Liu Y."/>
            <person name="Zhang G."/>
            <person name="Yong B."/>
            <person name="Wang Q."/>
            <person name="Wang N."/>
            <person name="Huang Z."/>
            <person name="Li W."/>
            <person name="Wang J."/>
            <person name="Wu C."/>
            <person name="Xie Q."/>
            <person name="Liu G."/>
        </authorList>
    </citation>
    <scope>NUCLEOTIDE SEQUENCE [LARGE SCALE GENOMIC DNA]</scope>
    <source>
        <strain evidence="5 6">NRRL B-59395</strain>
    </source>
</reference>
<comment type="caution">
    <text evidence="5">The sequence shown here is derived from an EMBL/GenBank/DDBJ whole genome shotgun (WGS) entry which is preliminary data.</text>
</comment>
<keyword evidence="1" id="KW-0805">Transcription regulation</keyword>
<evidence type="ECO:0000313" key="6">
    <source>
        <dbReference type="Proteomes" id="UP000035065"/>
    </source>
</evidence>
<evidence type="ECO:0000256" key="2">
    <source>
        <dbReference type="ARBA" id="ARBA00023125"/>
    </source>
</evidence>
<accession>F1YN01</accession>
<proteinExistence type="predicted"/>
<dbReference type="InterPro" id="IPR050707">
    <property type="entry name" value="HTH_MetabolicPath_Reg"/>
</dbReference>
<dbReference type="PROSITE" id="PS51078">
    <property type="entry name" value="ICLR_ED"/>
    <property type="match status" value="1"/>
</dbReference>
<dbReference type="SUPFAM" id="SSF46785">
    <property type="entry name" value="Winged helix' DNA-binding domain"/>
    <property type="match status" value="1"/>
</dbReference>
<name>F1YN01_9ACTN</name>
<evidence type="ECO:0000259" key="4">
    <source>
        <dbReference type="PROSITE" id="PS51078"/>
    </source>
</evidence>
<dbReference type="GO" id="GO:0003700">
    <property type="term" value="F:DNA-binding transcription factor activity"/>
    <property type="evidence" value="ECO:0007669"/>
    <property type="project" value="TreeGrafter"/>
</dbReference>
<dbReference type="GO" id="GO:0003677">
    <property type="term" value="F:DNA binding"/>
    <property type="evidence" value="ECO:0007669"/>
    <property type="project" value="UniProtKB-KW"/>
</dbReference>
<organism evidence="5 6">
    <name type="scientific">Gordonia neofelifaecis NRRL B-59395</name>
    <dbReference type="NCBI Taxonomy" id="644548"/>
    <lineage>
        <taxon>Bacteria</taxon>
        <taxon>Bacillati</taxon>
        <taxon>Actinomycetota</taxon>
        <taxon>Actinomycetes</taxon>
        <taxon>Mycobacteriales</taxon>
        <taxon>Gordoniaceae</taxon>
        <taxon>Gordonia</taxon>
    </lineage>
</organism>
<dbReference type="EMBL" id="AEUD01000016">
    <property type="protein sequence ID" value="EGD53888.1"/>
    <property type="molecule type" value="Genomic_DNA"/>
</dbReference>
<keyword evidence="6" id="KW-1185">Reference proteome</keyword>
<dbReference type="InterPro" id="IPR029016">
    <property type="entry name" value="GAF-like_dom_sf"/>
</dbReference>
<dbReference type="PANTHER" id="PTHR30136:SF24">
    <property type="entry name" value="HTH-TYPE TRANSCRIPTIONAL REPRESSOR ALLR"/>
    <property type="match status" value="1"/>
</dbReference>
<dbReference type="Pfam" id="PF09339">
    <property type="entry name" value="HTH_IclR"/>
    <property type="match status" value="1"/>
</dbReference>